<accession>A0ABX1SW94</accession>
<evidence type="ECO:0000313" key="4">
    <source>
        <dbReference type="Proteomes" id="UP000553756"/>
    </source>
</evidence>
<dbReference type="Pfam" id="PF04977">
    <property type="entry name" value="DivIC"/>
    <property type="match status" value="1"/>
</dbReference>
<reference evidence="3 4" key="1">
    <citation type="submission" date="2020-02" db="EMBL/GenBank/DDBJ databases">
        <title>Characterization of phylogenetic diversity of novel bifidobacterial species isolated in Czech ZOOs.</title>
        <authorList>
            <person name="Lugli G.A."/>
            <person name="Vera N.B."/>
            <person name="Ventura M."/>
        </authorList>
    </citation>
    <scope>NUCLEOTIDE SEQUENCE [LARGE SCALE GENOMIC DNA]</scope>
    <source>
        <strain evidence="3 4">DSM 109963</strain>
    </source>
</reference>
<feature type="transmembrane region" description="Helical" evidence="2">
    <location>
        <begin position="33"/>
        <end position="58"/>
    </location>
</feature>
<feature type="region of interest" description="Disordered" evidence="1">
    <location>
        <begin position="120"/>
        <end position="184"/>
    </location>
</feature>
<sequence length="184" mass="20449">MTGSLVSMSTRDRKATRGEEKTPPKRSINSGPIAFFVSLFIVAVGVIQLVSTLNVYAADLSHLNSLKRQEAALIAQKQELENDISRWDDTSYVAAQARDRLGFVFPGEQSVHVLNPQAVTGEEAEQQESSSGSSTQSKQLPWYSELSYSFKEADQEDDKQTDSADQQQSDTQDDKQESNQENKQ</sequence>
<proteinExistence type="predicted"/>
<keyword evidence="2" id="KW-1133">Transmembrane helix</keyword>
<evidence type="ECO:0000256" key="1">
    <source>
        <dbReference type="SAM" id="MobiDB-lite"/>
    </source>
</evidence>
<feature type="compositionally biased region" description="Basic and acidic residues" evidence="1">
    <location>
        <begin position="172"/>
        <end position="184"/>
    </location>
</feature>
<dbReference type="Proteomes" id="UP000553756">
    <property type="component" value="Unassembled WGS sequence"/>
</dbReference>
<protein>
    <submittedName>
        <fullName evidence="3">Septum formation initiator</fullName>
    </submittedName>
</protein>
<feature type="compositionally biased region" description="Low complexity" evidence="1">
    <location>
        <begin position="127"/>
        <end position="139"/>
    </location>
</feature>
<dbReference type="InterPro" id="IPR007060">
    <property type="entry name" value="FtsL/DivIC"/>
</dbReference>
<keyword evidence="2" id="KW-0812">Transmembrane</keyword>
<dbReference type="EMBL" id="JAAIIJ010000002">
    <property type="protein sequence ID" value="NMN01539.1"/>
    <property type="molecule type" value="Genomic_DNA"/>
</dbReference>
<evidence type="ECO:0000313" key="3">
    <source>
        <dbReference type="EMBL" id="NMN01539.1"/>
    </source>
</evidence>
<evidence type="ECO:0000256" key="2">
    <source>
        <dbReference type="SAM" id="Phobius"/>
    </source>
</evidence>
<feature type="region of interest" description="Disordered" evidence="1">
    <location>
        <begin position="1"/>
        <end position="26"/>
    </location>
</feature>
<organism evidence="3 4">
    <name type="scientific">Bifidobacterium panos</name>
    <dbReference type="NCBI Taxonomy" id="2675321"/>
    <lineage>
        <taxon>Bacteria</taxon>
        <taxon>Bacillati</taxon>
        <taxon>Actinomycetota</taxon>
        <taxon>Actinomycetes</taxon>
        <taxon>Bifidobacteriales</taxon>
        <taxon>Bifidobacteriaceae</taxon>
        <taxon>Bifidobacterium</taxon>
    </lineage>
</organism>
<feature type="compositionally biased region" description="Basic and acidic residues" evidence="1">
    <location>
        <begin position="10"/>
        <end position="23"/>
    </location>
</feature>
<keyword evidence="2" id="KW-0472">Membrane</keyword>
<comment type="caution">
    <text evidence="3">The sequence shown here is derived from an EMBL/GenBank/DDBJ whole genome shotgun (WGS) entry which is preliminary data.</text>
</comment>
<name>A0ABX1SW94_9BIFI</name>
<keyword evidence="4" id="KW-1185">Reference proteome</keyword>
<gene>
    <name evidence="3" type="ORF">G1C94_0160</name>
</gene>